<name>A0ABP1BRR4_9BRYO</name>
<comment type="similarity">
    <text evidence="4 5">Belongs to the TRAFAC class myosin-kinesin ATPase superfamily. Kinesin family.</text>
</comment>
<reference evidence="7" key="1">
    <citation type="submission" date="2024-03" db="EMBL/GenBank/DDBJ databases">
        <authorList>
            <consortium name="ELIXIR-Norway"/>
            <consortium name="Elixir Norway"/>
        </authorList>
    </citation>
    <scope>NUCLEOTIDE SEQUENCE</scope>
</reference>
<evidence type="ECO:0000313" key="8">
    <source>
        <dbReference type="Proteomes" id="UP001497522"/>
    </source>
</evidence>
<dbReference type="Pfam" id="PF00225">
    <property type="entry name" value="Kinesin"/>
    <property type="match status" value="1"/>
</dbReference>
<dbReference type="Gene3D" id="3.40.850.10">
    <property type="entry name" value="Kinesin motor domain"/>
    <property type="match status" value="1"/>
</dbReference>
<gene>
    <name evidence="7" type="ORF">CSSPJE1EN2_LOCUS20526</name>
</gene>
<evidence type="ECO:0000256" key="2">
    <source>
        <dbReference type="ARBA" id="ARBA00022840"/>
    </source>
</evidence>
<dbReference type="Proteomes" id="UP001497522">
    <property type="component" value="Chromosome 6"/>
</dbReference>
<dbReference type="PRINTS" id="PR00380">
    <property type="entry name" value="KINESINHEAVY"/>
</dbReference>
<dbReference type="EMBL" id="OZ023707">
    <property type="protein sequence ID" value="CAK9878780.1"/>
    <property type="molecule type" value="Genomic_DNA"/>
</dbReference>
<evidence type="ECO:0000256" key="3">
    <source>
        <dbReference type="ARBA" id="ARBA00023175"/>
    </source>
</evidence>
<keyword evidence="3 4" id="KW-0505">Motor protein</keyword>
<organism evidence="7 8">
    <name type="scientific">Sphagnum jensenii</name>
    <dbReference type="NCBI Taxonomy" id="128206"/>
    <lineage>
        <taxon>Eukaryota</taxon>
        <taxon>Viridiplantae</taxon>
        <taxon>Streptophyta</taxon>
        <taxon>Embryophyta</taxon>
        <taxon>Bryophyta</taxon>
        <taxon>Sphagnophytina</taxon>
        <taxon>Sphagnopsida</taxon>
        <taxon>Sphagnales</taxon>
        <taxon>Sphagnaceae</taxon>
        <taxon>Sphagnum</taxon>
    </lineage>
</organism>
<evidence type="ECO:0000259" key="6">
    <source>
        <dbReference type="PROSITE" id="PS50067"/>
    </source>
</evidence>
<evidence type="ECO:0000256" key="1">
    <source>
        <dbReference type="ARBA" id="ARBA00022741"/>
    </source>
</evidence>
<dbReference type="Pfam" id="PF23735">
    <property type="entry name" value="KIF9"/>
    <property type="match status" value="1"/>
</dbReference>
<keyword evidence="1 4" id="KW-0547">Nucleotide-binding</keyword>
<dbReference type="InterPro" id="IPR056524">
    <property type="entry name" value="KIF6/9_C"/>
</dbReference>
<dbReference type="InterPro" id="IPR019821">
    <property type="entry name" value="Kinesin_motor_CS"/>
</dbReference>
<proteinExistence type="inferred from homology"/>
<keyword evidence="8" id="KW-1185">Reference proteome</keyword>
<feature type="domain" description="Kinesin motor" evidence="6">
    <location>
        <begin position="9"/>
        <end position="383"/>
    </location>
</feature>
<sequence>MGGKGFESSIEIFLRMRPINSGAIAPYEVDVDAGTVVWTIPRQASLGMMNHQVSITIFHSLGSFKWRVSKMRCFIKLLIRCYIWDVVKTFGNLWVCIGYCGISLRGAIASIAEQVVVGALDGYNGTIFAYGQTGSGKTYTITGGAERYLDRGIIPRAISLVFSEVAERSEYTYTIHFSYLEVYNEMGYDLLNPDHETKALEDLPKVTLLEDEDSVFHLRNLSQHLATNEEEALNLLFIGDTNRIISSTPMNMASSRSHCIFTAHIVARKAGEDTIRRSKLNLVDLAGSERVWKSGVDGQILREAKYINLSLHFLEQVIVALQERSHGLPRNHIPYRNSMMTSVLRDSLGGNCRTVMIATVTIAQDQLEETISTCRFAQRVAMVSNEVILNEEVDPNLVIKRLKQEIHELKEELMLLRGENEERPPLTTDECEIIDRQVVAFINDTNPNASLQCGASMMHIRTAFQIFKKLINHNETTKIKGTKGSCVSKLNCLDVSIDPTSHTGLQAQVNELQHQLAQRDNEIDNLVAFIKKQEAKFGCQIGTSFEHSIGIGTGGNSFLLGSSSLANHGGYLSWFIYYLPTRFLKKYDKMEAIQENKVLLKTMYMKAKALGEHVNRAHENIDKLKGKIEKHRVERARNYLVSTINGDVLEHDFEEDHLLSLIDAEKRDYKQRFSQLRDLKKEIEHLHKLLEQGRVKLQACATSHIIAQENIKIRY</sequence>
<accession>A0ABP1BRR4</accession>
<dbReference type="InterPro" id="IPR001752">
    <property type="entry name" value="Kinesin_motor_dom"/>
</dbReference>
<dbReference type="SMART" id="SM00129">
    <property type="entry name" value="KISc"/>
    <property type="match status" value="1"/>
</dbReference>
<dbReference type="InterPro" id="IPR027417">
    <property type="entry name" value="P-loop_NTPase"/>
</dbReference>
<dbReference type="PROSITE" id="PS50067">
    <property type="entry name" value="KINESIN_MOTOR_2"/>
    <property type="match status" value="1"/>
</dbReference>
<keyword evidence="5" id="KW-0493">Microtubule</keyword>
<protein>
    <recommendedName>
        <fullName evidence="5">Kinesin-like protein</fullName>
    </recommendedName>
</protein>
<keyword evidence="2 4" id="KW-0067">ATP-binding</keyword>
<dbReference type="InterPro" id="IPR036961">
    <property type="entry name" value="Kinesin_motor_dom_sf"/>
</dbReference>
<evidence type="ECO:0000313" key="7">
    <source>
        <dbReference type="EMBL" id="CAK9878780.1"/>
    </source>
</evidence>
<dbReference type="SUPFAM" id="SSF52540">
    <property type="entry name" value="P-loop containing nucleoside triphosphate hydrolases"/>
    <property type="match status" value="1"/>
</dbReference>
<dbReference type="PROSITE" id="PS00411">
    <property type="entry name" value="KINESIN_MOTOR_1"/>
    <property type="match status" value="1"/>
</dbReference>
<dbReference type="InterPro" id="IPR027640">
    <property type="entry name" value="Kinesin-like_fam"/>
</dbReference>
<feature type="binding site" evidence="4">
    <location>
        <begin position="131"/>
        <end position="138"/>
    </location>
    <ligand>
        <name>ATP</name>
        <dbReference type="ChEBI" id="CHEBI:30616"/>
    </ligand>
</feature>
<dbReference type="PANTHER" id="PTHR47968:SF67">
    <property type="entry name" value="KINESIN MOTOR DOMAIN-CONTAINING PROTEIN"/>
    <property type="match status" value="1"/>
</dbReference>
<evidence type="ECO:0000256" key="4">
    <source>
        <dbReference type="PROSITE-ProRule" id="PRU00283"/>
    </source>
</evidence>
<dbReference type="PANTHER" id="PTHR47968">
    <property type="entry name" value="CENTROMERE PROTEIN E"/>
    <property type="match status" value="1"/>
</dbReference>
<evidence type="ECO:0000256" key="5">
    <source>
        <dbReference type="RuleBase" id="RU000394"/>
    </source>
</evidence>